<evidence type="ECO:0000313" key="1">
    <source>
        <dbReference type="Proteomes" id="UP000887580"/>
    </source>
</evidence>
<evidence type="ECO:0000313" key="2">
    <source>
        <dbReference type="WBParaSite" id="PS1159_v2.g2122.t1"/>
    </source>
</evidence>
<sequence length="141" mass="16109">MIEGIANGIVAGISLITAIISAIFYYKSVKKNSTAIIRNDNTEQKLILQAIFASFTYVCYSGVQPFKSLKNLTENQKIIFKIIAWLFQHTYHLSAYVLLFVFSSDLRKQLLRFYGLSWLIKKLGIQDTAVQNINHTNSNPW</sequence>
<organism evidence="1 2">
    <name type="scientific">Panagrolaimus sp. PS1159</name>
    <dbReference type="NCBI Taxonomy" id="55785"/>
    <lineage>
        <taxon>Eukaryota</taxon>
        <taxon>Metazoa</taxon>
        <taxon>Ecdysozoa</taxon>
        <taxon>Nematoda</taxon>
        <taxon>Chromadorea</taxon>
        <taxon>Rhabditida</taxon>
        <taxon>Tylenchina</taxon>
        <taxon>Panagrolaimomorpha</taxon>
        <taxon>Panagrolaimoidea</taxon>
        <taxon>Panagrolaimidae</taxon>
        <taxon>Panagrolaimus</taxon>
    </lineage>
</organism>
<accession>A0AC35FWX3</accession>
<reference evidence="2" key="1">
    <citation type="submission" date="2022-11" db="UniProtKB">
        <authorList>
            <consortium name="WormBaseParasite"/>
        </authorList>
    </citation>
    <scope>IDENTIFICATION</scope>
</reference>
<protein>
    <submittedName>
        <fullName evidence="2">Serpentine receptor class gamma</fullName>
    </submittedName>
</protein>
<dbReference type="WBParaSite" id="PS1159_v2.g2122.t1">
    <property type="protein sequence ID" value="PS1159_v2.g2122.t1"/>
    <property type="gene ID" value="PS1159_v2.g2122"/>
</dbReference>
<dbReference type="Proteomes" id="UP000887580">
    <property type="component" value="Unplaced"/>
</dbReference>
<name>A0AC35FWX3_9BILA</name>
<proteinExistence type="predicted"/>